<organism evidence="9 10">
    <name type="scientific">Entomospira nematocerorum</name>
    <dbReference type="NCBI Taxonomy" id="2719987"/>
    <lineage>
        <taxon>Bacteria</taxon>
        <taxon>Pseudomonadati</taxon>
        <taxon>Spirochaetota</taxon>
        <taxon>Spirochaetia</taxon>
        <taxon>Spirochaetales</taxon>
        <taxon>Spirochaetaceae</taxon>
        <taxon>Entomospira</taxon>
    </lineage>
</organism>
<feature type="transmembrane region" description="Helical" evidence="7">
    <location>
        <begin position="72"/>
        <end position="96"/>
    </location>
</feature>
<dbReference type="InterPro" id="IPR050366">
    <property type="entry name" value="BP-dependent_transpt_permease"/>
</dbReference>
<gene>
    <name evidence="9" type="ORF">HCT46_04090</name>
</gene>
<evidence type="ECO:0000256" key="5">
    <source>
        <dbReference type="ARBA" id="ARBA00022989"/>
    </source>
</evidence>
<dbReference type="CDD" id="cd06261">
    <property type="entry name" value="TM_PBP2"/>
    <property type="match status" value="1"/>
</dbReference>
<keyword evidence="5 7" id="KW-1133">Transmembrane helix</keyword>
<evidence type="ECO:0000256" key="1">
    <source>
        <dbReference type="ARBA" id="ARBA00004651"/>
    </source>
</evidence>
<evidence type="ECO:0000256" key="6">
    <source>
        <dbReference type="ARBA" id="ARBA00023136"/>
    </source>
</evidence>
<dbReference type="PANTHER" id="PTHR43386:SF1">
    <property type="entry name" value="D,D-DIPEPTIDE TRANSPORT SYSTEM PERMEASE PROTEIN DDPC-RELATED"/>
    <property type="match status" value="1"/>
</dbReference>
<dbReference type="EMBL" id="JAATLK010000001">
    <property type="protein sequence ID" value="NIZ47094.1"/>
    <property type="molecule type" value="Genomic_DNA"/>
</dbReference>
<accession>A0A968GD72</accession>
<proteinExistence type="inferred from homology"/>
<dbReference type="RefSeq" id="WP_167703519.1">
    <property type="nucleotide sequence ID" value="NZ_CP118168.1"/>
</dbReference>
<dbReference type="Gene3D" id="1.10.3720.10">
    <property type="entry name" value="MetI-like"/>
    <property type="match status" value="1"/>
</dbReference>
<comment type="caution">
    <text evidence="9">The sequence shown here is derived from an EMBL/GenBank/DDBJ whole genome shotgun (WGS) entry which is preliminary data.</text>
</comment>
<feature type="transmembrane region" description="Helical" evidence="7">
    <location>
        <begin position="108"/>
        <end position="129"/>
    </location>
</feature>
<keyword evidence="3" id="KW-1003">Cell membrane</keyword>
<reference evidence="9" key="1">
    <citation type="submission" date="2020-03" db="EMBL/GenBank/DDBJ databases">
        <title>Spirochaetal bacteria isolated from arthropods constitute a novel genus Entomospira genus novum within the order Spirochaetales.</title>
        <authorList>
            <person name="Grana-Miraglia L."/>
            <person name="Sikutova S."/>
            <person name="Fingerle V."/>
            <person name="Sing A."/>
            <person name="Castillo-Ramirez S."/>
            <person name="Margos G."/>
            <person name="Rudolf I."/>
        </authorList>
    </citation>
    <scope>NUCLEOTIDE SEQUENCE</scope>
    <source>
        <strain evidence="9">BR208</strain>
    </source>
</reference>
<dbReference type="InterPro" id="IPR000515">
    <property type="entry name" value="MetI-like"/>
</dbReference>
<feature type="transmembrane region" description="Helical" evidence="7">
    <location>
        <begin position="6"/>
        <end position="31"/>
    </location>
</feature>
<sequence>MTHVRMSITFWLGIILLSGMAFISILSLVWTPHDAFMLNEKYRLELPNSTFWLGTDLLGRDIASRMMIASRIILALALGTTVIAGLIGVAFALGIIVAPPFLQKILRFLIDMIMIFPTIILALVVITLWGTGLRSTMIALAIANIPRFTKISLAAMREQEGLEFLLVTKSLGQSPVRILYRHLLPVLKLPVLHTSVVSLASVILGEAGLSFLGLGITPPTPSWGYSLNEAKGYIFSYPHLSIAPILCIFITILSLNLISSAFNRK</sequence>
<protein>
    <submittedName>
        <fullName evidence="9">ABC transporter permease</fullName>
    </submittedName>
</protein>
<dbReference type="GO" id="GO:0005886">
    <property type="term" value="C:plasma membrane"/>
    <property type="evidence" value="ECO:0007669"/>
    <property type="project" value="UniProtKB-SubCell"/>
</dbReference>
<dbReference type="PROSITE" id="PS50928">
    <property type="entry name" value="ABC_TM1"/>
    <property type="match status" value="1"/>
</dbReference>
<evidence type="ECO:0000256" key="4">
    <source>
        <dbReference type="ARBA" id="ARBA00022692"/>
    </source>
</evidence>
<dbReference type="Pfam" id="PF00528">
    <property type="entry name" value="BPD_transp_1"/>
    <property type="match status" value="1"/>
</dbReference>
<feature type="domain" description="ABC transmembrane type-1" evidence="8">
    <location>
        <begin position="70"/>
        <end position="259"/>
    </location>
</feature>
<comment type="subcellular location">
    <subcellularLocation>
        <location evidence="1 7">Cell membrane</location>
        <topology evidence="1 7">Multi-pass membrane protein</topology>
    </subcellularLocation>
</comment>
<dbReference type="AlphaFoldDB" id="A0A968GD72"/>
<evidence type="ECO:0000256" key="2">
    <source>
        <dbReference type="ARBA" id="ARBA00022448"/>
    </source>
</evidence>
<comment type="similarity">
    <text evidence="7">Belongs to the binding-protein-dependent transport system permease family.</text>
</comment>
<keyword evidence="6 7" id="KW-0472">Membrane</keyword>
<keyword evidence="4 7" id="KW-0812">Transmembrane</keyword>
<dbReference type="InterPro" id="IPR035906">
    <property type="entry name" value="MetI-like_sf"/>
</dbReference>
<feature type="transmembrane region" description="Helical" evidence="7">
    <location>
        <begin position="191"/>
        <end position="216"/>
    </location>
</feature>
<keyword evidence="10" id="KW-1185">Reference proteome</keyword>
<name>A0A968GD72_9SPIO</name>
<dbReference type="PANTHER" id="PTHR43386">
    <property type="entry name" value="OLIGOPEPTIDE TRANSPORT SYSTEM PERMEASE PROTEIN APPC"/>
    <property type="match status" value="1"/>
</dbReference>
<evidence type="ECO:0000256" key="3">
    <source>
        <dbReference type="ARBA" id="ARBA00022475"/>
    </source>
</evidence>
<evidence type="ECO:0000259" key="8">
    <source>
        <dbReference type="PROSITE" id="PS50928"/>
    </source>
</evidence>
<dbReference type="Proteomes" id="UP000752013">
    <property type="component" value="Unassembled WGS sequence"/>
</dbReference>
<evidence type="ECO:0000313" key="10">
    <source>
        <dbReference type="Proteomes" id="UP000752013"/>
    </source>
</evidence>
<keyword evidence="2 7" id="KW-0813">Transport</keyword>
<evidence type="ECO:0000313" key="9">
    <source>
        <dbReference type="EMBL" id="NIZ47094.1"/>
    </source>
</evidence>
<dbReference type="GO" id="GO:0055085">
    <property type="term" value="P:transmembrane transport"/>
    <property type="evidence" value="ECO:0007669"/>
    <property type="project" value="InterPro"/>
</dbReference>
<evidence type="ECO:0000256" key="7">
    <source>
        <dbReference type="RuleBase" id="RU363032"/>
    </source>
</evidence>
<dbReference type="SUPFAM" id="SSF161098">
    <property type="entry name" value="MetI-like"/>
    <property type="match status" value="1"/>
</dbReference>
<feature type="transmembrane region" description="Helical" evidence="7">
    <location>
        <begin position="236"/>
        <end position="258"/>
    </location>
</feature>